<evidence type="ECO:0000313" key="1">
    <source>
        <dbReference type="EMBL" id="GIY79947.1"/>
    </source>
</evidence>
<keyword evidence="2" id="KW-1185">Reference proteome</keyword>
<organism evidence="1 2">
    <name type="scientific">Caerostris darwini</name>
    <dbReference type="NCBI Taxonomy" id="1538125"/>
    <lineage>
        <taxon>Eukaryota</taxon>
        <taxon>Metazoa</taxon>
        <taxon>Ecdysozoa</taxon>
        <taxon>Arthropoda</taxon>
        <taxon>Chelicerata</taxon>
        <taxon>Arachnida</taxon>
        <taxon>Araneae</taxon>
        <taxon>Araneomorphae</taxon>
        <taxon>Entelegynae</taxon>
        <taxon>Araneoidea</taxon>
        <taxon>Araneidae</taxon>
        <taxon>Caerostris</taxon>
    </lineage>
</organism>
<gene>
    <name evidence="1" type="ORF">CDAR_384941</name>
</gene>
<dbReference type="EMBL" id="BPLQ01014465">
    <property type="protein sequence ID" value="GIY79947.1"/>
    <property type="molecule type" value="Genomic_DNA"/>
</dbReference>
<comment type="caution">
    <text evidence="1">The sequence shown here is derived from an EMBL/GenBank/DDBJ whole genome shotgun (WGS) entry which is preliminary data.</text>
</comment>
<sequence length="84" mass="9607">MDDTHSTAKLWFCLSDCDVLIFLSSSTALLHPRKNEEGSTALYQKKPFYDILFSSNEEEHSFMKGEPKAFIYLDSEMKHRGQGG</sequence>
<evidence type="ECO:0000313" key="2">
    <source>
        <dbReference type="Proteomes" id="UP001054837"/>
    </source>
</evidence>
<dbReference type="Proteomes" id="UP001054837">
    <property type="component" value="Unassembled WGS sequence"/>
</dbReference>
<reference evidence="1 2" key="1">
    <citation type="submission" date="2021-06" db="EMBL/GenBank/DDBJ databases">
        <title>Caerostris darwini draft genome.</title>
        <authorList>
            <person name="Kono N."/>
            <person name="Arakawa K."/>
        </authorList>
    </citation>
    <scope>NUCLEOTIDE SEQUENCE [LARGE SCALE GENOMIC DNA]</scope>
</reference>
<name>A0AAV4WAY1_9ARAC</name>
<proteinExistence type="predicted"/>
<accession>A0AAV4WAY1</accession>
<protein>
    <submittedName>
        <fullName evidence="1">Uncharacterized protein</fullName>
    </submittedName>
</protein>
<dbReference type="AlphaFoldDB" id="A0AAV4WAY1"/>